<dbReference type="RefSeq" id="WP_169344886.1">
    <property type="nucleotide sequence ID" value="NZ_JABBJJ010000043.1"/>
</dbReference>
<organism evidence="1 2">
    <name type="scientific">Pyxidicoccus fallax</name>
    <dbReference type="NCBI Taxonomy" id="394095"/>
    <lineage>
        <taxon>Bacteria</taxon>
        <taxon>Pseudomonadati</taxon>
        <taxon>Myxococcota</taxon>
        <taxon>Myxococcia</taxon>
        <taxon>Myxococcales</taxon>
        <taxon>Cystobacterineae</taxon>
        <taxon>Myxococcaceae</taxon>
        <taxon>Pyxidicoccus</taxon>
    </lineage>
</organism>
<keyword evidence="2" id="KW-1185">Reference proteome</keyword>
<gene>
    <name evidence="1" type="ORF">HG543_12140</name>
</gene>
<accession>A0A848LFB5</accession>
<reference evidence="1 2" key="1">
    <citation type="submission" date="2020-04" db="EMBL/GenBank/DDBJ databases">
        <title>Draft genome of Pyxidicoccus fallax type strain.</title>
        <authorList>
            <person name="Whitworth D.E."/>
        </authorList>
    </citation>
    <scope>NUCLEOTIDE SEQUENCE [LARGE SCALE GENOMIC DNA]</scope>
    <source>
        <strain evidence="1 2">DSM 14698</strain>
    </source>
</reference>
<comment type="caution">
    <text evidence="1">The sequence shown here is derived from an EMBL/GenBank/DDBJ whole genome shotgun (WGS) entry which is preliminary data.</text>
</comment>
<dbReference type="Proteomes" id="UP000518300">
    <property type="component" value="Unassembled WGS sequence"/>
</dbReference>
<name>A0A848LFB5_9BACT</name>
<dbReference type="AlphaFoldDB" id="A0A848LFB5"/>
<evidence type="ECO:0000313" key="2">
    <source>
        <dbReference type="Proteomes" id="UP000518300"/>
    </source>
</evidence>
<dbReference type="EMBL" id="JABBJJ010000043">
    <property type="protein sequence ID" value="NMO15595.1"/>
    <property type="molecule type" value="Genomic_DNA"/>
</dbReference>
<evidence type="ECO:0000313" key="1">
    <source>
        <dbReference type="EMBL" id="NMO15595.1"/>
    </source>
</evidence>
<protein>
    <submittedName>
        <fullName evidence="1">Uncharacterized protein</fullName>
    </submittedName>
</protein>
<proteinExistence type="predicted"/>
<sequence>MALRRAGLVVPGLHRGAVGGHLAAGPGALPQEVPELPEDGGPAEFTAGLIDEGVRATHVLPQMELQEVSPTRFDLLVRW</sequence>